<protein>
    <submittedName>
        <fullName evidence="1">Uncharacterized protein</fullName>
    </submittedName>
</protein>
<evidence type="ECO:0000313" key="2">
    <source>
        <dbReference type="Proteomes" id="UP000017981"/>
    </source>
</evidence>
<reference evidence="1 2" key="2">
    <citation type="submission" date="2013-09" db="EMBL/GenBank/DDBJ databases">
        <title>Whole genome comparison of six Crocosphaera watsonii strains with differing phenotypes.</title>
        <authorList>
            <person name="Bench S.R."/>
            <person name="Heller P."/>
            <person name="Frank I."/>
            <person name="Arciniega M."/>
            <person name="Shilova I.N."/>
            <person name="Zehr J.P."/>
        </authorList>
    </citation>
    <scope>NUCLEOTIDE SEQUENCE [LARGE SCALE GENOMIC DNA]</scope>
    <source>
        <strain evidence="1 2">WH 0005</strain>
    </source>
</reference>
<reference evidence="1 2" key="1">
    <citation type="submission" date="2013-01" db="EMBL/GenBank/DDBJ databases">
        <authorList>
            <person name="Bench S."/>
        </authorList>
    </citation>
    <scope>NUCLEOTIDE SEQUENCE [LARGE SCALE GENOMIC DNA]</scope>
    <source>
        <strain evidence="1 2">WH 0005</strain>
    </source>
</reference>
<organism evidence="1 2">
    <name type="scientific">Crocosphaera watsonii WH 0005</name>
    <dbReference type="NCBI Taxonomy" id="423472"/>
    <lineage>
        <taxon>Bacteria</taxon>
        <taxon>Bacillati</taxon>
        <taxon>Cyanobacteriota</taxon>
        <taxon>Cyanophyceae</taxon>
        <taxon>Oscillatoriophycideae</taxon>
        <taxon>Chroococcales</taxon>
        <taxon>Aphanothecaceae</taxon>
        <taxon>Crocosphaera</taxon>
    </lineage>
</organism>
<sequence>MGLVIFLILSIYLSFKIILNHQRETYLIKIAQKIANIGNRRF</sequence>
<gene>
    <name evidence="1" type="ORF">CWATWH0005_2806</name>
</gene>
<accession>T2IZX8</accession>
<comment type="caution">
    <text evidence="1">The sequence shown here is derived from an EMBL/GenBank/DDBJ whole genome shotgun (WGS) entry which is preliminary data.</text>
</comment>
<dbReference type="AlphaFoldDB" id="T2IZX8"/>
<dbReference type="EMBL" id="CAQL01001184">
    <property type="protein sequence ID" value="CCQ59196.1"/>
    <property type="molecule type" value="Genomic_DNA"/>
</dbReference>
<evidence type="ECO:0000313" key="1">
    <source>
        <dbReference type="EMBL" id="CCQ59196.1"/>
    </source>
</evidence>
<proteinExistence type="predicted"/>
<name>T2IZX8_CROWT</name>
<dbReference type="Proteomes" id="UP000017981">
    <property type="component" value="Unassembled WGS sequence"/>
</dbReference>